<reference evidence="2" key="1">
    <citation type="submission" date="2017-09" db="EMBL/GenBank/DDBJ databases">
        <title>Depth-based differentiation of microbial function through sediment-hosted aquifers and enrichment of novel symbionts in the deep terrestrial subsurface.</title>
        <authorList>
            <person name="Probst A.J."/>
            <person name="Ladd B."/>
            <person name="Jarett J.K."/>
            <person name="Geller-Mcgrath D.E."/>
            <person name="Sieber C.M.K."/>
            <person name="Emerson J.B."/>
            <person name="Anantharaman K."/>
            <person name="Thomas B.C."/>
            <person name="Malmstrom R."/>
            <person name="Stieglmeier M."/>
            <person name="Klingl A."/>
            <person name="Woyke T."/>
            <person name="Ryan C.M."/>
            <person name="Banfield J.F."/>
        </authorList>
    </citation>
    <scope>NUCLEOTIDE SEQUENCE [LARGE SCALE GENOMIC DNA]</scope>
</reference>
<organism evidence="1 2">
    <name type="scientific">Candidatus Kaiserbacteria bacterium CG08_land_8_20_14_0_20_50_21</name>
    <dbReference type="NCBI Taxonomy" id="1974604"/>
    <lineage>
        <taxon>Bacteria</taxon>
        <taxon>Candidatus Kaiseribacteriota</taxon>
    </lineage>
</organism>
<dbReference type="AlphaFoldDB" id="A0A2H0YXQ9"/>
<sequence>MMNRFSMSSFVAGIMLGALMAGAWFWRGDSALMTFSSPPPLATSTAESIAPENGTLSVANQVSGDAVVVESVTVPPPGVWVAVREIHGTDLGNVLGAARAGGPQSAFVISLLRATVPGRSYAVELYRDDGGDVFNPSANSVYIDFDTGAPAIVYFTTTD</sequence>
<comment type="caution">
    <text evidence="1">The sequence shown here is derived from an EMBL/GenBank/DDBJ whole genome shotgun (WGS) entry which is preliminary data.</text>
</comment>
<gene>
    <name evidence="1" type="ORF">COT23_02115</name>
</gene>
<accession>A0A2H0YXQ9</accession>
<proteinExistence type="predicted"/>
<evidence type="ECO:0000313" key="2">
    <source>
        <dbReference type="Proteomes" id="UP000228687"/>
    </source>
</evidence>
<protein>
    <submittedName>
        <fullName evidence="1">Uncharacterized protein</fullName>
    </submittedName>
</protein>
<dbReference type="EMBL" id="PEXT01000044">
    <property type="protein sequence ID" value="PIS43275.1"/>
    <property type="molecule type" value="Genomic_DNA"/>
</dbReference>
<name>A0A2H0YXQ9_9BACT</name>
<dbReference type="Proteomes" id="UP000228687">
    <property type="component" value="Unassembled WGS sequence"/>
</dbReference>
<evidence type="ECO:0000313" key="1">
    <source>
        <dbReference type="EMBL" id="PIS43275.1"/>
    </source>
</evidence>